<evidence type="ECO:0000313" key="4">
    <source>
        <dbReference type="Proteomes" id="UP000242502"/>
    </source>
</evidence>
<name>A0A1D2QRA7_9GAMM</name>
<dbReference type="PIRSF" id="PIRSF500176">
    <property type="entry name" value="L_ASNase"/>
    <property type="match status" value="1"/>
</dbReference>
<sequence length="161" mass="17741">MITIFTTGGTFDKLYFDANSQFSIGDTQVTPILQEGNVTIDYQVEEVLRKDSLEITQEDRQHISEKVAATKSKQIIITHGTDTMAQTAKMLSTYDLSTKTIVLVGAMQPARMRCSDAPFNLGFALAAVQLLSADVYIAMNGRLFHHSNVAKNRAGACFETE</sequence>
<feature type="domain" description="L-asparaginase N-terminal" evidence="2">
    <location>
        <begin position="2"/>
        <end position="154"/>
    </location>
</feature>
<protein>
    <submittedName>
        <fullName evidence="3">Asparaginase</fullName>
    </submittedName>
</protein>
<accession>A0A1D2QRA7</accession>
<dbReference type="InterPro" id="IPR006034">
    <property type="entry name" value="Asparaginase/glutaminase-like"/>
</dbReference>
<dbReference type="Pfam" id="PF00710">
    <property type="entry name" value="Asparaginase"/>
    <property type="match status" value="1"/>
</dbReference>
<dbReference type="PANTHER" id="PTHR11707">
    <property type="entry name" value="L-ASPARAGINASE"/>
    <property type="match status" value="1"/>
</dbReference>
<dbReference type="InterPro" id="IPR027474">
    <property type="entry name" value="L-asparaginase_N"/>
</dbReference>
<dbReference type="AlphaFoldDB" id="A0A1D2QRA7"/>
<reference evidence="3 4" key="1">
    <citation type="journal article" date="2016" name="Appl. Environ. Microbiol.">
        <title>Lack of Overt Genome Reduction in the Bryostatin-Producing Bryozoan Symbiont "Candidatus Endobugula sertula".</title>
        <authorList>
            <person name="Miller I.J."/>
            <person name="Vanee N."/>
            <person name="Fong S.S."/>
            <person name="Lim-Fong G.E."/>
            <person name="Kwan J.C."/>
        </authorList>
    </citation>
    <scope>NUCLEOTIDE SEQUENCE [LARGE SCALE GENOMIC DNA]</scope>
    <source>
        <strain evidence="3">AB1-4</strain>
    </source>
</reference>
<dbReference type="SUPFAM" id="SSF53774">
    <property type="entry name" value="Glutaminase/Asparaginase"/>
    <property type="match status" value="1"/>
</dbReference>
<dbReference type="InterPro" id="IPR036152">
    <property type="entry name" value="Asp/glu_Ase-like_sf"/>
</dbReference>
<dbReference type="GO" id="GO:0004067">
    <property type="term" value="F:asparaginase activity"/>
    <property type="evidence" value="ECO:0007669"/>
    <property type="project" value="UniProtKB-UniRule"/>
</dbReference>
<dbReference type="STRING" id="62101.AB835_05125"/>
<evidence type="ECO:0000256" key="1">
    <source>
        <dbReference type="PIRSR" id="PIRSR001220-1"/>
    </source>
</evidence>
<dbReference type="PANTHER" id="PTHR11707:SF28">
    <property type="entry name" value="60 KDA LYSOPHOSPHOLIPASE"/>
    <property type="match status" value="1"/>
</dbReference>
<dbReference type="PRINTS" id="PR00139">
    <property type="entry name" value="ASNGLNASE"/>
</dbReference>
<evidence type="ECO:0000313" key="3">
    <source>
        <dbReference type="EMBL" id="ODS24116.1"/>
    </source>
</evidence>
<feature type="active site" description="O-isoaspartyl threonine intermediate" evidence="1">
    <location>
        <position position="10"/>
    </location>
</feature>
<organism evidence="3 4">
    <name type="scientific">Candidatus Endobugula sertula</name>
    <name type="common">Bugula neritina bacterial symbiont</name>
    <dbReference type="NCBI Taxonomy" id="62101"/>
    <lineage>
        <taxon>Bacteria</taxon>
        <taxon>Pseudomonadati</taxon>
        <taxon>Pseudomonadota</taxon>
        <taxon>Gammaproteobacteria</taxon>
        <taxon>Cellvibrionales</taxon>
        <taxon>Cellvibrionaceae</taxon>
        <taxon>Candidatus Endobugula</taxon>
    </lineage>
</organism>
<gene>
    <name evidence="3" type="ORF">AB835_05125</name>
</gene>
<proteinExistence type="predicted"/>
<dbReference type="Gene3D" id="3.40.50.1170">
    <property type="entry name" value="L-asparaginase, N-terminal domain"/>
    <property type="match status" value="1"/>
</dbReference>
<dbReference type="Proteomes" id="UP000242502">
    <property type="component" value="Unassembled WGS sequence"/>
</dbReference>
<dbReference type="InterPro" id="IPR037152">
    <property type="entry name" value="L-asparaginase_N_sf"/>
</dbReference>
<dbReference type="PROSITE" id="PS51732">
    <property type="entry name" value="ASN_GLN_ASE_3"/>
    <property type="match status" value="1"/>
</dbReference>
<comment type="caution">
    <text evidence="3">The sequence shown here is derived from an EMBL/GenBank/DDBJ whole genome shotgun (WGS) entry which is preliminary data.</text>
</comment>
<dbReference type="PIRSF" id="PIRSF001220">
    <property type="entry name" value="L-ASNase_gatD"/>
    <property type="match status" value="1"/>
</dbReference>
<evidence type="ECO:0000259" key="2">
    <source>
        <dbReference type="Pfam" id="PF00710"/>
    </source>
</evidence>
<dbReference type="EMBL" id="MDLC01000013">
    <property type="protein sequence ID" value="ODS24116.1"/>
    <property type="molecule type" value="Genomic_DNA"/>
</dbReference>